<proteinExistence type="predicted"/>
<evidence type="ECO:0000313" key="2">
    <source>
        <dbReference type="EMBL" id="VAW71571.1"/>
    </source>
</evidence>
<accession>A0A3B0XVM3</accession>
<organism evidence="2">
    <name type="scientific">hydrothermal vent metagenome</name>
    <dbReference type="NCBI Taxonomy" id="652676"/>
    <lineage>
        <taxon>unclassified sequences</taxon>
        <taxon>metagenomes</taxon>
        <taxon>ecological metagenomes</taxon>
    </lineage>
</organism>
<name>A0A3B0XVM3_9ZZZZ</name>
<evidence type="ECO:0000259" key="1">
    <source>
        <dbReference type="Pfam" id="PF20613"/>
    </source>
</evidence>
<gene>
    <name evidence="2" type="ORF">MNBD_GAMMA13-1015</name>
</gene>
<feature type="domain" description="HipA-like kinase" evidence="1">
    <location>
        <begin position="5"/>
        <end position="169"/>
    </location>
</feature>
<feature type="non-terminal residue" evidence="2">
    <location>
        <position position="171"/>
    </location>
</feature>
<protein>
    <recommendedName>
        <fullName evidence="1">HipA-like kinase domain-containing protein</fullName>
    </recommendedName>
</protein>
<sequence length="171" mass="19018">MTIEIVEIMGRSEQGITRPFICRGDDDNTYFVKGIGAGRLSQVCEWIAGNLGVKLGLPIAPFEVVHVPAELAEANPDYLDLGAGPAFGSLKQTIMELNYAGIDLVPNELQRSVLAFDWWIRNDDRMLSESGGNPNLFWEPEDDQLVVIDHNQAFAPDFSADNFMKYHVFIG</sequence>
<dbReference type="Pfam" id="PF20613">
    <property type="entry name" value="HipA_2"/>
    <property type="match status" value="1"/>
</dbReference>
<dbReference type="EMBL" id="UOFK01000006">
    <property type="protein sequence ID" value="VAW71571.1"/>
    <property type="molecule type" value="Genomic_DNA"/>
</dbReference>
<reference evidence="2" key="1">
    <citation type="submission" date="2018-06" db="EMBL/GenBank/DDBJ databases">
        <authorList>
            <person name="Zhirakovskaya E."/>
        </authorList>
    </citation>
    <scope>NUCLEOTIDE SEQUENCE</scope>
</reference>
<dbReference type="InterPro" id="IPR046748">
    <property type="entry name" value="HipA_2"/>
</dbReference>
<dbReference type="AlphaFoldDB" id="A0A3B0XVM3"/>